<dbReference type="KEGG" id="lez:GLE_0789"/>
<reference evidence="2 3" key="1">
    <citation type="submission" date="2015-11" db="EMBL/GenBank/DDBJ databases">
        <title>Genome sequences of Lysobacter enzymogenes strain C3 and Lysobacter antibioticus ATCC 29479.</title>
        <authorList>
            <person name="Kobayashi D.Y."/>
        </authorList>
    </citation>
    <scope>NUCLEOTIDE SEQUENCE [LARGE SCALE GENOMIC DNA]</scope>
    <source>
        <strain evidence="2 3">C3</strain>
    </source>
</reference>
<dbReference type="Proteomes" id="UP000061569">
    <property type="component" value="Chromosome"/>
</dbReference>
<accession>A0A0S2DC99</accession>
<feature type="compositionally biased region" description="Basic residues" evidence="1">
    <location>
        <begin position="14"/>
        <end position="23"/>
    </location>
</feature>
<dbReference type="PATRIC" id="fig|69.6.peg.778"/>
<organism evidence="2 3">
    <name type="scientific">Lysobacter enzymogenes</name>
    <dbReference type="NCBI Taxonomy" id="69"/>
    <lineage>
        <taxon>Bacteria</taxon>
        <taxon>Pseudomonadati</taxon>
        <taxon>Pseudomonadota</taxon>
        <taxon>Gammaproteobacteria</taxon>
        <taxon>Lysobacterales</taxon>
        <taxon>Lysobacteraceae</taxon>
        <taxon>Lysobacter</taxon>
    </lineage>
</organism>
<evidence type="ECO:0000256" key="1">
    <source>
        <dbReference type="SAM" id="MobiDB-lite"/>
    </source>
</evidence>
<proteinExistence type="predicted"/>
<name>A0A0S2DC99_LYSEN</name>
<sequence length="73" mass="8032">MCGQAPPRVEPGRRRARSGRKNPRLFQRFAPPLARARGLIYTEPTHAGRPGCLSAFAQPVPLPAEPPRRSPAH</sequence>
<dbReference type="EMBL" id="CP013140">
    <property type="protein sequence ID" value="ALN56147.1"/>
    <property type="molecule type" value="Genomic_DNA"/>
</dbReference>
<feature type="region of interest" description="Disordered" evidence="1">
    <location>
        <begin position="1"/>
        <end position="24"/>
    </location>
</feature>
<gene>
    <name evidence="2" type="ORF">GLE_0789</name>
</gene>
<evidence type="ECO:0000313" key="3">
    <source>
        <dbReference type="Proteomes" id="UP000061569"/>
    </source>
</evidence>
<dbReference type="STRING" id="69.GLE_0789"/>
<dbReference type="AlphaFoldDB" id="A0A0S2DC99"/>
<evidence type="ECO:0000313" key="2">
    <source>
        <dbReference type="EMBL" id="ALN56147.1"/>
    </source>
</evidence>
<protein>
    <submittedName>
        <fullName evidence="2">DNA polymerase III, subunits gamma and tau-like protein</fullName>
    </submittedName>
</protein>